<dbReference type="Proteomes" id="UP000245263">
    <property type="component" value="Chromosome 1"/>
</dbReference>
<accession>A0ABM7UHZ5</accession>
<evidence type="ECO:0000313" key="3">
    <source>
        <dbReference type="Proteomes" id="UP000245263"/>
    </source>
</evidence>
<dbReference type="RefSeq" id="WP_109022570.1">
    <property type="nucleotide sequence ID" value="NZ_AP025028.1"/>
</dbReference>
<dbReference type="PROSITE" id="PS51819">
    <property type="entry name" value="VOC"/>
    <property type="match status" value="1"/>
</dbReference>
<dbReference type="Pfam" id="PF00903">
    <property type="entry name" value="Glyoxalase"/>
    <property type="match status" value="1"/>
</dbReference>
<feature type="domain" description="VOC" evidence="1">
    <location>
        <begin position="170"/>
        <end position="294"/>
    </location>
</feature>
<sequence>MKKNRPPSRCPVQADNPLSKAKDIAYIRLGRRNLKSSSSYYLDFGLSLLEKTEERILFHGHGSNFPCWSIEKNKRDVLLGLGFYISSKEEFERLKGLEGAKFFPSGRFGDFPFVNITDPSGLSVDAVFTEVFEELKSPEISLQKFWNAPGKTERVNFPHPSQSGPAKVIRLGHAVLLKQEFLKNAQWYCDTFGFIPSDIQILSGSKEPVIVFLRCDLGDKPTDHHTIVIASGIDDRLEHCAFELEDLDEVAKGREWLLGRGWKSAWGIGRHLLGSQIFDYQRDPTGMLVEHYSDGDKFDDTVPVGYHWINRKSLYQWGEDMPENFLDLTLSFHKLKELLKGIFSGKEIRMDTLLALKKTMKISPRNWIKY</sequence>
<evidence type="ECO:0000259" key="1">
    <source>
        <dbReference type="PROSITE" id="PS51819"/>
    </source>
</evidence>
<dbReference type="SUPFAM" id="SSF54593">
    <property type="entry name" value="Glyoxalase/Bleomycin resistance protein/Dihydroxybiphenyl dioxygenase"/>
    <property type="match status" value="1"/>
</dbReference>
<dbReference type="InterPro" id="IPR037523">
    <property type="entry name" value="VOC_core"/>
</dbReference>
<keyword evidence="3" id="KW-1185">Reference proteome</keyword>
<protein>
    <submittedName>
        <fullName evidence="2">2,3-dihydroxybiphenyl-1,2-dioxygenase or glyoxalase/bleomycin resistance protein</fullName>
    </submittedName>
</protein>
<dbReference type="Gene3D" id="3.10.180.10">
    <property type="entry name" value="2,3-Dihydroxybiphenyl 1,2-Dioxygenase, domain 1"/>
    <property type="match status" value="1"/>
</dbReference>
<proteinExistence type="predicted"/>
<gene>
    <name evidence="2" type="ORF">LPTSP3_g11670</name>
</gene>
<organism evidence="2 3">
    <name type="scientific">Leptospira kobayashii</name>
    <dbReference type="NCBI Taxonomy" id="1917830"/>
    <lineage>
        <taxon>Bacteria</taxon>
        <taxon>Pseudomonadati</taxon>
        <taxon>Spirochaetota</taxon>
        <taxon>Spirochaetia</taxon>
        <taxon>Leptospirales</taxon>
        <taxon>Leptospiraceae</taxon>
        <taxon>Leptospira</taxon>
    </lineage>
</organism>
<dbReference type="InterPro" id="IPR029068">
    <property type="entry name" value="Glyas_Bleomycin-R_OHBP_Dase"/>
</dbReference>
<dbReference type="EMBL" id="AP025028">
    <property type="protein sequence ID" value="BDA78237.1"/>
    <property type="molecule type" value="Genomic_DNA"/>
</dbReference>
<evidence type="ECO:0000313" key="2">
    <source>
        <dbReference type="EMBL" id="BDA78237.1"/>
    </source>
</evidence>
<name>A0ABM7UHZ5_9LEPT</name>
<dbReference type="InterPro" id="IPR004360">
    <property type="entry name" value="Glyas_Fos-R_dOase_dom"/>
</dbReference>
<reference evidence="2 3" key="1">
    <citation type="submission" date="2021-08" db="EMBL/GenBank/DDBJ databases">
        <title>Complete genome sequence of Leptospira kobayashii strain E30.</title>
        <authorList>
            <person name="Nakao R."/>
            <person name="Nakamura S."/>
            <person name="Masuzawa T."/>
            <person name="Koizumi N."/>
        </authorList>
    </citation>
    <scope>NUCLEOTIDE SEQUENCE [LARGE SCALE GENOMIC DNA]</scope>
    <source>
        <strain evidence="2 3">E30</strain>
    </source>
</reference>